<dbReference type="AlphaFoldDB" id="A0A1S2PI37"/>
<proteinExistence type="predicted"/>
<evidence type="ECO:0000313" key="3">
    <source>
        <dbReference type="Proteomes" id="UP000179935"/>
    </source>
</evidence>
<name>A0A1S2PI37_9ACTN</name>
<dbReference type="STRING" id="1428652.BIV24_12215"/>
<keyword evidence="3" id="KW-1185">Reference proteome</keyword>
<dbReference type="EMBL" id="MLYP01000032">
    <property type="protein sequence ID" value="OIJ93272.1"/>
    <property type="molecule type" value="Genomic_DNA"/>
</dbReference>
<dbReference type="Proteomes" id="UP000179935">
    <property type="component" value="Unassembled WGS sequence"/>
</dbReference>
<organism evidence="2 3">
    <name type="scientific">Streptomyces colonosanans</name>
    <dbReference type="NCBI Taxonomy" id="1428652"/>
    <lineage>
        <taxon>Bacteria</taxon>
        <taxon>Bacillati</taxon>
        <taxon>Actinomycetota</taxon>
        <taxon>Actinomycetes</taxon>
        <taxon>Kitasatosporales</taxon>
        <taxon>Streptomycetaceae</taxon>
        <taxon>Streptomyces</taxon>
    </lineage>
</organism>
<reference evidence="2 3" key="1">
    <citation type="submission" date="2016-10" db="EMBL/GenBank/DDBJ databases">
        <title>Genome sequence of Streptomyces sp. MUSC 93.</title>
        <authorList>
            <person name="Lee L.-H."/>
            <person name="Ser H.-L."/>
            <person name="Law J.W.-F."/>
        </authorList>
    </citation>
    <scope>NUCLEOTIDE SEQUENCE [LARGE SCALE GENOMIC DNA]</scope>
    <source>
        <strain evidence="2 3">MUSC 93</strain>
    </source>
</reference>
<accession>A0A1S2PI37</accession>
<evidence type="ECO:0000313" key="2">
    <source>
        <dbReference type="EMBL" id="OIJ93272.1"/>
    </source>
</evidence>
<protein>
    <submittedName>
        <fullName evidence="2">Uncharacterized protein</fullName>
    </submittedName>
</protein>
<evidence type="ECO:0000256" key="1">
    <source>
        <dbReference type="SAM" id="MobiDB-lite"/>
    </source>
</evidence>
<gene>
    <name evidence="2" type="ORF">BIV24_12215</name>
</gene>
<feature type="region of interest" description="Disordered" evidence="1">
    <location>
        <begin position="1"/>
        <end position="22"/>
    </location>
</feature>
<sequence>MTEQKLRGPLTTSTRLGGQVDGEPVGLDQHVVLSAPADSARCTAARSRARGSSMPDGLVT</sequence>
<comment type="caution">
    <text evidence="2">The sequence shown here is derived from an EMBL/GenBank/DDBJ whole genome shotgun (WGS) entry which is preliminary data.</text>
</comment>